<proteinExistence type="predicted"/>
<evidence type="ECO:0000313" key="1">
    <source>
        <dbReference type="EMBL" id="GAD58098.1"/>
    </source>
</evidence>
<organism evidence="1 2">
    <name type="scientific">Brevundimonas abyssalis TAR-001</name>
    <dbReference type="NCBI Taxonomy" id="1391729"/>
    <lineage>
        <taxon>Bacteria</taxon>
        <taxon>Pseudomonadati</taxon>
        <taxon>Pseudomonadota</taxon>
        <taxon>Alphaproteobacteria</taxon>
        <taxon>Caulobacterales</taxon>
        <taxon>Caulobacteraceae</taxon>
        <taxon>Brevundimonas</taxon>
    </lineage>
</organism>
<dbReference type="Gene3D" id="3.20.20.410">
    <property type="entry name" value="Protein of unknown function UPF0759"/>
    <property type="match status" value="1"/>
</dbReference>
<protein>
    <recommendedName>
        <fullName evidence="3">DUF72 domain-containing protein</fullName>
    </recommendedName>
</protein>
<gene>
    <name evidence="1" type="ORF">MBEBAB_0348</name>
</gene>
<evidence type="ECO:0008006" key="3">
    <source>
        <dbReference type="Google" id="ProtNLM"/>
    </source>
</evidence>
<dbReference type="InterPro" id="IPR002763">
    <property type="entry name" value="DUF72"/>
</dbReference>
<dbReference type="EMBL" id="BATC01000003">
    <property type="protein sequence ID" value="GAD58098.1"/>
    <property type="molecule type" value="Genomic_DNA"/>
</dbReference>
<dbReference type="OrthoDB" id="9780310at2"/>
<accession>A0A8E0KHE3</accession>
<dbReference type="SUPFAM" id="SSF117396">
    <property type="entry name" value="TM1631-like"/>
    <property type="match status" value="1"/>
</dbReference>
<comment type="caution">
    <text evidence="1">The sequence shown here is derived from an EMBL/GenBank/DDBJ whole genome shotgun (WGS) entry which is preliminary data.</text>
</comment>
<name>A0A8E0KHE3_9CAUL</name>
<dbReference type="InterPro" id="IPR036520">
    <property type="entry name" value="UPF0759_sf"/>
</dbReference>
<dbReference type="PANTHER" id="PTHR30348:SF4">
    <property type="entry name" value="DUF72 DOMAIN-CONTAINING PROTEIN"/>
    <property type="match status" value="1"/>
</dbReference>
<evidence type="ECO:0000313" key="2">
    <source>
        <dbReference type="Proteomes" id="UP000016569"/>
    </source>
</evidence>
<dbReference type="AlphaFoldDB" id="A0A8E0KHE3"/>
<sequence length="249" mass="28031">MSGAIHIGVGGWTYEPWRGVFYPDGLVQKRELEYAASKLGSIEINGTYYSTFKPDSWRKWRDETPDGFVFSVKASRYCTNRKVLSEGGESFDRFLSQGLTELGDKLGPINWQFMATKKFDPEDFEGFLKLLPKEKDGLRLRHALEVRNPGFDVPQFHDLAAKYGAAIVYAEDDEAPEWPRIDQDTGDFRYARLMSSREDEPSGMTAAELDAVADRVKGWSTTGEVFAYFIAGAKVRNPAAAMALIERVS</sequence>
<dbReference type="Pfam" id="PF01904">
    <property type="entry name" value="DUF72"/>
    <property type="match status" value="1"/>
</dbReference>
<keyword evidence="2" id="KW-1185">Reference proteome</keyword>
<dbReference type="PANTHER" id="PTHR30348">
    <property type="entry name" value="UNCHARACTERIZED PROTEIN YECE"/>
    <property type="match status" value="1"/>
</dbReference>
<reference evidence="2" key="1">
    <citation type="journal article" date="2013" name="Genome Announc.">
        <title>Draft Genome Sequence of the Dimorphic Prosthecate Bacterium Brevundimonas abyssalis TAR-001T.</title>
        <authorList>
            <person name="Tsubouchi T."/>
            <person name="Nishi S."/>
            <person name="Usui K."/>
            <person name="Shimane Y."/>
            <person name="Takaki Y."/>
            <person name="Maruyama T."/>
            <person name="Hatada Y."/>
        </authorList>
    </citation>
    <scope>NUCLEOTIDE SEQUENCE [LARGE SCALE GENOMIC DNA]</scope>
    <source>
        <strain evidence="2">TAR-001</strain>
    </source>
</reference>
<dbReference type="RefSeq" id="WP_021696194.1">
    <property type="nucleotide sequence ID" value="NZ_BATC01000003.1"/>
</dbReference>
<dbReference type="Proteomes" id="UP000016569">
    <property type="component" value="Unassembled WGS sequence"/>
</dbReference>